<evidence type="ECO:0000313" key="2">
    <source>
        <dbReference type="EMBL" id="KAB2585832.1"/>
    </source>
</evidence>
<organism evidence="2 3">
    <name type="scientific">Rhodococcus erythropolis</name>
    <name type="common">Arthrobacter picolinophilus</name>
    <dbReference type="NCBI Taxonomy" id="1833"/>
    <lineage>
        <taxon>Bacteria</taxon>
        <taxon>Bacillati</taxon>
        <taxon>Actinomycetota</taxon>
        <taxon>Actinomycetes</taxon>
        <taxon>Mycobacteriales</taxon>
        <taxon>Nocardiaceae</taxon>
        <taxon>Rhodococcus</taxon>
        <taxon>Rhodococcus erythropolis group</taxon>
    </lineage>
</organism>
<dbReference type="AlphaFoldDB" id="A0A5N5E9C5"/>
<dbReference type="EMBL" id="MRBO01000277">
    <property type="protein sequence ID" value="KAB2585832.1"/>
    <property type="molecule type" value="Genomic_DNA"/>
</dbReference>
<gene>
    <name evidence="2" type="ORF">BS297_08365</name>
</gene>
<comment type="caution">
    <text evidence="2">The sequence shown here is derived from an EMBL/GenBank/DDBJ whole genome shotgun (WGS) entry which is preliminary data.</text>
</comment>
<reference evidence="2 3" key="1">
    <citation type="journal article" date="2017" name="Poromechanics V (2013)">
        <title>Genomic Characterization of the Arsenic-Tolerant Actinobacterium, &lt;i&gt;Rhodococcus erythropolis&lt;/i&gt; S43.</title>
        <authorList>
            <person name="Retamal-Morales G."/>
            <person name="Mehnert M."/>
            <person name="Schwabe R."/>
            <person name="Tischler D."/>
            <person name="Schloemann M."/>
            <person name="Levican G.J."/>
        </authorList>
    </citation>
    <scope>NUCLEOTIDE SEQUENCE [LARGE SCALE GENOMIC DNA]</scope>
    <source>
        <strain evidence="2 3">S43</strain>
    </source>
</reference>
<evidence type="ECO:0000256" key="1">
    <source>
        <dbReference type="SAM" id="MobiDB-lite"/>
    </source>
</evidence>
<feature type="region of interest" description="Disordered" evidence="1">
    <location>
        <begin position="11"/>
        <end position="30"/>
    </location>
</feature>
<protein>
    <submittedName>
        <fullName evidence="2">Uncharacterized protein</fullName>
    </submittedName>
</protein>
<sequence>MNIRLRDCRCDTDSKPHNRRSDRAMTSKPDVEQRHLTRLSAFVLRARRVQAHSLYDDYEALERIGTVPFEFDISADGVWMTQRLPPEEVVESAAARVRPLLLKEEDAHFQHTLTALGWMLRGNDRADVAQVLAGLKQGWAEFDPRGRGTLAYAVQTGRVDEEEVSPMISDNVLAFAWIYGDVVHGDSKRLAETEQHGVRERYRAAAPLVCRLIMQTTATLHVIEWLIGLGLLTLPDELFEREVVVTDSVFREQGQVHMAPVGTEVPESLNGDLGPEWRRLTIPAPGEPAESMFGVDHSTDTPTQK</sequence>
<evidence type="ECO:0000313" key="3">
    <source>
        <dbReference type="Proteomes" id="UP000325576"/>
    </source>
</evidence>
<dbReference type="Proteomes" id="UP000325576">
    <property type="component" value="Unassembled WGS sequence"/>
</dbReference>
<accession>A0A5N5E9C5</accession>
<name>A0A5N5E9C5_RHOER</name>
<feature type="region of interest" description="Disordered" evidence="1">
    <location>
        <begin position="283"/>
        <end position="305"/>
    </location>
</feature>
<proteinExistence type="predicted"/>